<name>A0ABV0P3F9_9TELE</name>
<organism evidence="6 7">
    <name type="scientific">Goodea atripinnis</name>
    <dbReference type="NCBI Taxonomy" id="208336"/>
    <lineage>
        <taxon>Eukaryota</taxon>
        <taxon>Metazoa</taxon>
        <taxon>Chordata</taxon>
        <taxon>Craniata</taxon>
        <taxon>Vertebrata</taxon>
        <taxon>Euteleostomi</taxon>
        <taxon>Actinopterygii</taxon>
        <taxon>Neopterygii</taxon>
        <taxon>Teleostei</taxon>
        <taxon>Neoteleostei</taxon>
        <taxon>Acanthomorphata</taxon>
        <taxon>Ovalentaria</taxon>
        <taxon>Atherinomorphae</taxon>
        <taxon>Cyprinodontiformes</taxon>
        <taxon>Goodeidae</taxon>
        <taxon>Goodea</taxon>
    </lineage>
</organism>
<evidence type="ECO:0000256" key="1">
    <source>
        <dbReference type="ARBA" id="ARBA00004613"/>
    </source>
</evidence>
<comment type="subcellular location">
    <subcellularLocation>
        <location evidence="1">Secreted</location>
    </subcellularLocation>
</comment>
<dbReference type="InterPro" id="IPR018933">
    <property type="entry name" value="Netrin_module_non-TIMP"/>
</dbReference>
<evidence type="ECO:0000313" key="7">
    <source>
        <dbReference type="Proteomes" id="UP001476798"/>
    </source>
</evidence>
<sequence>TIFLSLLLQSTMVVLQALSEYMISQPPPADLSLKVDIRMTGRKEIRYYFNPDTAYVARSSKVSHKEPEILIFRLQQSFKVGLLQPSSVTVYEYYNPDHRCSRTYSPREDREELSQICNNDVCRCTQGDCCVSKSEGENFLNKERETFACKSLHHGVEAGVEVGQKRFFMSHGGCRGGLNLKQGSQYLIISPKEDQWNTDPDNNRFIYMLGKDTWVERWPSDAECSSNPSMQVKCKTLSDAASDLSVNGCRL</sequence>
<dbReference type="SUPFAM" id="SSF49410">
    <property type="entry name" value="Alpha-macroglobulin receptor domain"/>
    <property type="match status" value="1"/>
</dbReference>
<dbReference type="Gene3D" id="2.40.50.120">
    <property type="match status" value="1"/>
</dbReference>
<keyword evidence="7" id="KW-1185">Reference proteome</keyword>
<dbReference type="Pfam" id="PF07677">
    <property type="entry name" value="A2M_recep"/>
    <property type="match status" value="1"/>
</dbReference>
<proteinExistence type="predicted"/>
<dbReference type="InterPro" id="IPR036595">
    <property type="entry name" value="A-macroglobulin_rcpt-bd_sf"/>
</dbReference>
<evidence type="ECO:0000256" key="3">
    <source>
        <dbReference type="ARBA" id="ARBA00023157"/>
    </source>
</evidence>
<dbReference type="InterPro" id="IPR001134">
    <property type="entry name" value="Netrin_domain"/>
</dbReference>
<dbReference type="PANTHER" id="PTHR11412">
    <property type="entry name" value="MACROGLOBULIN / COMPLEMENT"/>
    <property type="match status" value="1"/>
</dbReference>
<feature type="domain" description="NTR" evidence="5">
    <location>
        <begin position="100"/>
        <end position="249"/>
    </location>
</feature>
<feature type="chain" id="PRO_5046160378" description="NTR domain-containing protein" evidence="4">
    <location>
        <begin position="20"/>
        <end position="251"/>
    </location>
</feature>
<comment type="caution">
    <text evidence="6">The sequence shown here is derived from an EMBL/GenBank/DDBJ whole genome shotgun (WGS) entry which is preliminary data.</text>
</comment>
<keyword evidence="3" id="KW-1015">Disulfide bond</keyword>
<evidence type="ECO:0000256" key="2">
    <source>
        <dbReference type="ARBA" id="ARBA00022525"/>
    </source>
</evidence>
<gene>
    <name evidence="6" type="ORF">GOODEAATRI_011079</name>
</gene>
<accession>A0ABV0P3F9</accession>
<dbReference type="InterPro" id="IPR009048">
    <property type="entry name" value="A-macroglobulin_rcpt-bd"/>
</dbReference>
<dbReference type="InterPro" id="IPR050473">
    <property type="entry name" value="A2M/Complement_sys"/>
</dbReference>
<keyword evidence="4" id="KW-0732">Signal</keyword>
<dbReference type="SUPFAM" id="SSF50242">
    <property type="entry name" value="TIMP-like"/>
    <property type="match status" value="1"/>
</dbReference>
<dbReference type="Pfam" id="PF01759">
    <property type="entry name" value="NTR"/>
    <property type="match status" value="1"/>
</dbReference>
<dbReference type="EMBL" id="JAHRIO010060639">
    <property type="protein sequence ID" value="MEQ2178163.1"/>
    <property type="molecule type" value="Genomic_DNA"/>
</dbReference>
<feature type="non-terminal residue" evidence="6">
    <location>
        <position position="1"/>
    </location>
</feature>
<dbReference type="Gene3D" id="1.50.10.20">
    <property type="match status" value="1"/>
</dbReference>
<dbReference type="Gene3D" id="2.60.120.1540">
    <property type="match status" value="1"/>
</dbReference>
<dbReference type="SMART" id="SM01361">
    <property type="entry name" value="A2M_recep"/>
    <property type="match status" value="1"/>
</dbReference>
<evidence type="ECO:0000256" key="4">
    <source>
        <dbReference type="SAM" id="SignalP"/>
    </source>
</evidence>
<evidence type="ECO:0000313" key="6">
    <source>
        <dbReference type="EMBL" id="MEQ2178163.1"/>
    </source>
</evidence>
<dbReference type="PANTHER" id="PTHR11412:SF167">
    <property type="entry name" value="COMPLEMENT COMPONENT C3B, TANDEM DUPLICATE 1 ISOFORM X1-RELATED"/>
    <property type="match status" value="1"/>
</dbReference>
<keyword evidence="2" id="KW-0964">Secreted</keyword>
<dbReference type="Gene3D" id="2.60.40.690">
    <property type="entry name" value="Alpha-macroglobulin, receptor-binding domain"/>
    <property type="match status" value="1"/>
</dbReference>
<dbReference type="Proteomes" id="UP001476798">
    <property type="component" value="Unassembled WGS sequence"/>
</dbReference>
<dbReference type="InterPro" id="IPR008993">
    <property type="entry name" value="TIMP-like_OB-fold"/>
</dbReference>
<protein>
    <recommendedName>
        <fullName evidence="5">NTR domain-containing protein</fullName>
    </recommendedName>
</protein>
<feature type="signal peptide" evidence="4">
    <location>
        <begin position="1"/>
        <end position="19"/>
    </location>
</feature>
<reference evidence="6 7" key="1">
    <citation type="submission" date="2021-06" db="EMBL/GenBank/DDBJ databases">
        <authorList>
            <person name="Palmer J.M."/>
        </authorList>
    </citation>
    <scope>NUCLEOTIDE SEQUENCE [LARGE SCALE GENOMIC DNA]</scope>
    <source>
        <strain evidence="6 7">GA_2019</strain>
        <tissue evidence="6">Muscle</tissue>
    </source>
</reference>
<evidence type="ECO:0000259" key="5">
    <source>
        <dbReference type="PROSITE" id="PS50189"/>
    </source>
</evidence>
<dbReference type="PROSITE" id="PS50189">
    <property type="entry name" value="NTR"/>
    <property type="match status" value="1"/>
</dbReference>
<dbReference type="SMART" id="SM00643">
    <property type="entry name" value="C345C"/>
    <property type="match status" value="1"/>
</dbReference>